<dbReference type="EMBL" id="CAJPWZ010003259">
    <property type="protein sequence ID" value="CAG2255194.1"/>
    <property type="molecule type" value="Genomic_DNA"/>
</dbReference>
<accession>A0A8S3VG12</accession>
<name>A0A8S3VG12_MYTED</name>
<reference evidence="8" key="1">
    <citation type="submission" date="2021-03" db="EMBL/GenBank/DDBJ databases">
        <authorList>
            <person name="Bekaert M."/>
        </authorList>
    </citation>
    <scope>NUCLEOTIDE SEQUENCE</scope>
</reference>
<evidence type="ECO:0000256" key="3">
    <source>
        <dbReference type="ARBA" id="ARBA00022692"/>
    </source>
</evidence>
<evidence type="ECO:0000313" key="9">
    <source>
        <dbReference type="Proteomes" id="UP000683360"/>
    </source>
</evidence>
<feature type="transmembrane region" description="Helical" evidence="7">
    <location>
        <begin position="98"/>
        <end position="122"/>
    </location>
</feature>
<feature type="transmembrane region" description="Helical" evidence="7">
    <location>
        <begin position="194"/>
        <end position="215"/>
    </location>
</feature>
<feature type="transmembrane region" description="Helical" evidence="7">
    <location>
        <begin position="290"/>
        <end position="312"/>
    </location>
</feature>
<evidence type="ECO:0000256" key="6">
    <source>
        <dbReference type="ARBA" id="ARBA00023136"/>
    </source>
</evidence>
<keyword evidence="9" id="KW-1185">Reference proteome</keyword>
<keyword evidence="4" id="KW-0769">Symport</keyword>
<feature type="transmembrane region" description="Helical" evidence="7">
    <location>
        <begin position="318"/>
        <end position="344"/>
    </location>
</feature>
<proteinExistence type="inferred from homology"/>
<dbReference type="PANTHER" id="PTHR10361:SF28">
    <property type="entry name" value="P3 PROTEIN-RELATED"/>
    <property type="match status" value="1"/>
</dbReference>
<comment type="caution">
    <text evidence="8">The sequence shown here is derived from an EMBL/GenBank/DDBJ whole genome shotgun (WGS) entry which is preliminary data.</text>
</comment>
<dbReference type="GO" id="GO:0016020">
    <property type="term" value="C:membrane"/>
    <property type="evidence" value="ECO:0007669"/>
    <property type="project" value="UniProtKB-SubCell"/>
</dbReference>
<gene>
    <name evidence="8" type="ORF">MEDL_66568</name>
</gene>
<dbReference type="PANTHER" id="PTHR10361">
    <property type="entry name" value="SODIUM-BILE ACID COTRANSPORTER"/>
    <property type="match status" value="1"/>
</dbReference>
<feature type="transmembrane region" description="Helical" evidence="7">
    <location>
        <begin position="128"/>
        <end position="149"/>
    </location>
</feature>
<evidence type="ECO:0000256" key="7">
    <source>
        <dbReference type="SAM" id="Phobius"/>
    </source>
</evidence>
<comment type="similarity">
    <text evidence="2">Belongs to the bile acid:sodium symporter (BASS) (TC 2.A.28) family.</text>
</comment>
<feature type="transmembrane region" description="Helical" evidence="7">
    <location>
        <begin position="156"/>
        <end position="182"/>
    </location>
</feature>
<keyword evidence="5 7" id="KW-1133">Transmembrane helix</keyword>
<dbReference type="AlphaFoldDB" id="A0A8S3VG12"/>
<feature type="transmembrane region" description="Helical" evidence="7">
    <location>
        <begin position="222"/>
        <end position="248"/>
    </location>
</feature>
<comment type="subcellular location">
    <subcellularLocation>
        <location evidence="1">Membrane</location>
        <topology evidence="1">Multi-pass membrane protein</topology>
    </subcellularLocation>
</comment>
<dbReference type="Gene3D" id="1.20.1530.20">
    <property type="match status" value="1"/>
</dbReference>
<evidence type="ECO:0000256" key="4">
    <source>
        <dbReference type="ARBA" id="ARBA00022847"/>
    </source>
</evidence>
<dbReference type="InterPro" id="IPR038770">
    <property type="entry name" value="Na+/solute_symporter_sf"/>
</dbReference>
<keyword evidence="4" id="KW-0813">Transport</keyword>
<evidence type="ECO:0000313" key="8">
    <source>
        <dbReference type="EMBL" id="CAG2255194.1"/>
    </source>
</evidence>
<evidence type="ECO:0000256" key="5">
    <source>
        <dbReference type="ARBA" id="ARBA00022989"/>
    </source>
</evidence>
<sequence>MTDIHVVSEMTTSVLINTAFNNTTFRNTTFNNTMFNNNTMLNTNTSFNNTTLDVVIDPTAVILKRLTSSLLIVLLAIIMMSLGCTIEVDKLIQQIKRPLPAIIGMALQFIVYPLVVFGLVHAFQLDHYNALGMLLLGTCPGGSLSNLITYWCSGDVVLSVCMTSLATTLAIGMMPLNLYIYYSSFSSQYLTIPYVKIATGLVLILIPVSVGMLILRKLPKVAAIVVNIGGGIGFLFILLVTGINFYLYPQMFDVGWKLWCAASLMPIFGLLIGYLGAWACCFTRNQCRTVAIEVSSQNVALCLTLIFVSFKLEESTKIAMFPLIFGIFNVTILVIFTIICRIAFKLSNKKDPTEKQENVNVDSKL</sequence>
<feature type="transmembrane region" description="Helical" evidence="7">
    <location>
        <begin position="66"/>
        <end position="86"/>
    </location>
</feature>
<dbReference type="InterPro" id="IPR002657">
    <property type="entry name" value="BilAc:Na_symport/Acr3"/>
</dbReference>
<evidence type="ECO:0000256" key="1">
    <source>
        <dbReference type="ARBA" id="ARBA00004141"/>
    </source>
</evidence>
<dbReference type="InterPro" id="IPR004710">
    <property type="entry name" value="Bilac:Na_transpt"/>
</dbReference>
<feature type="transmembrane region" description="Helical" evidence="7">
    <location>
        <begin position="254"/>
        <end position="278"/>
    </location>
</feature>
<protein>
    <submittedName>
        <fullName evidence="8">SLC10A2</fullName>
    </submittedName>
</protein>
<dbReference type="Pfam" id="PF01758">
    <property type="entry name" value="SBF"/>
    <property type="match status" value="1"/>
</dbReference>
<dbReference type="OrthoDB" id="203097at2759"/>
<dbReference type="Proteomes" id="UP000683360">
    <property type="component" value="Unassembled WGS sequence"/>
</dbReference>
<keyword evidence="6 7" id="KW-0472">Membrane</keyword>
<evidence type="ECO:0000256" key="2">
    <source>
        <dbReference type="ARBA" id="ARBA00006528"/>
    </source>
</evidence>
<keyword evidence="3 7" id="KW-0812">Transmembrane</keyword>
<dbReference type="GO" id="GO:0008508">
    <property type="term" value="F:bile acid:sodium symporter activity"/>
    <property type="evidence" value="ECO:0007669"/>
    <property type="project" value="TreeGrafter"/>
</dbReference>
<organism evidence="8 9">
    <name type="scientific">Mytilus edulis</name>
    <name type="common">Blue mussel</name>
    <dbReference type="NCBI Taxonomy" id="6550"/>
    <lineage>
        <taxon>Eukaryota</taxon>
        <taxon>Metazoa</taxon>
        <taxon>Spiralia</taxon>
        <taxon>Lophotrochozoa</taxon>
        <taxon>Mollusca</taxon>
        <taxon>Bivalvia</taxon>
        <taxon>Autobranchia</taxon>
        <taxon>Pteriomorphia</taxon>
        <taxon>Mytilida</taxon>
        <taxon>Mytiloidea</taxon>
        <taxon>Mytilidae</taxon>
        <taxon>Mytilinae</taxon>
        <taxon>Mytilus</taxon>
    </lineage>
</organism>